<dbReference type="Proteomes" id="UP000095287">
    <property type="component" value="Unplaced"/>
</dbReference>
<evidence type="ECO:0000313" key="3">
    <source>
        <dbReference type="WBParaSite" id="L893_g24911.t1"/>
    </source>
</evidence>
<evidence type="ECO:0000256" key="1">
    <source>
        <dbReference type="SAM" id="MobiDB-lite"/>
    </source>
</evidence>
<sequence length="138" mass="15860">MDSERGRVLRNDRKETSQKQREGEANRRKMTKRPLRQLCELQRRGNNNAPGRQANMPRYAKELWGASKRNCLHYPPGRFGRLLASPMTHSTAIDRRERKAAAAGHGGQQPRSRVCCRLGDCTAARRTVMQMKKWCLGE</sequence>
<name>A0A1I7ZC45_9BILA</name>
<organism evidence="2 3">
    <name type="scientific">Steinernema glaseri</name>
    <dbReference type="NCBI Taxonomy" id="37863"/>
    <lineage>
        <taxon>Eukaryota</taxon>
        <taxon>Metazoa</taxon>
        <taxon>Ecdysozoa</taxon>
        <taxon>Nematoda</taxon>
        <taxon>Chromadorea</taxon>
        <taxon>Rhabditida</taxon>
        <taxon>Tylenchina</taxon>
        <taxon>Panagrolaimomorpha</taxon>
        <taxon>Strongyloidoidea</taxon>
        <taxon>Steinernematidae</taxon>
        <taxon>Steinernema</taxon>
    </lineage>
</organism>
<dbReference type="WBParaSite" id="L893_g24911.t1">
    <property type="protein sequence ID" value="L893_g24911.t1"/>
    <property type="gene ID" value="L893_g24911"/>
</dbReference>
<evidence type="ECO:0000313" key="2">
    <source>
        <dbReference type="Proteomes" id="UP000095287"/>
    </source>
</evidence>
<protein>
    <submittedName>
        <fullName evidence="3">Uncharacterized protein</fullName>
    </submittedName>
</protein>
<keyword evidence="2" id="KW-1185">Reference proteome</keyword>
<feature type="region of interest" description="Disordered" evidence="1">
    <location>
        <begin position="1"/>
        <end position="55"/>
    </location>
</feature>
<reference evidence="3" key="1">
    <citation type="submission" date="2016-11" db="UniProtKB">
        <authorList>
            <consortium name="WormBaseParasite"/>
        </authorList>
    </citation>
    <scope>IDENTIFICATION</scope>
</reference>
<dbReference type="AlphaFoldDB" id="A0A1I7ZC45"/>
<feature type="compositionally biased region" description="Basic and acidic residues" evidence="1">
    <location>
        <begin position="1"/>
        <end position="27"/>
    </location>
</feature>
<proteinExistence type="predicted"/>
<accession>A0A1I7ZC45</accession>